<accession>A0A645HXL0</accession>
<proteinExistence type="predicted"/>
<sequence length="73" mass="7852">MNPRFVGATMRLDVVDTGNQVTRVVLFATRVEEAGDAAHIYCVPDAFAAFLIFSALAVAKRVRRSNAVVSIGV</sequence>
<gene>
    <name evidence="2" type="ORF">SDC9_188444</name>
</gene>
<reference evidence="2" key="1">
    <citation type="submission" date="2019-08" db="EMBL/GenBank/DDBJ databases">
        <authorList>
            <person name="Kucharzyk K."/>
            <person name="Murdoch R.W."/>
            <person name="Higgins S."/>
            <person name="Loffler F."/>
        </authorList>
    </citation>
    <scope>NUCLEOTIDE SEQUENCE</scope>
</reference>
<protein>
    <submittedName>
        <fullName evidence="2">Uncharacterized protein</fullName>
    </submittedName>
</protein>
<feature type="transmembrane region" description="Helical" evidence="1">
    <location>
        <begin position="38"/>
        <end position="59"/>
    </location>
</feature>
<keyword evidence="1" id="KW-0472">Membrane</keyword>
<evidence type="ECO:0000256" key="1">
    <source>
        <dbReference type="SAM" id="Phobius"/>
    </source>
</evidence>
<keyword evidence="1" id="KW-0812">Transmembrane</keyword>
<name>A0A645HXL0_9ZZZZ</name>
<dbReference type="AlphaFoldDB" id="A0A645HXL0"/>
<evidence type="ECO:0000313" key="2">
    <source>
        <dbReference type="EMBL" id="MPN40904.1"/>
    </source>
</evidence>
<dbReference type="EMBL" id="VSSQ01097620">
    <property type="protein sequence ID" value="MPN40904.1"/>
    <property type="molecule type" value="Genomic_DNA"/>
</dbReference>
<organism evidence="2">
    <name type="scientific">bioreactor metagenome</name>
    <dbReference type="NCBI Taxonomy" id="1076179"/>
    <lineage>
        <taxon>unclassified sequences</taxon>
        <taxon>metagenomes</taxon>
        <taxon>ecological metagenomes</taxon>
    </lineage>
</organism>
<keyword evidence="1" id="KW-1133">Transmembrane helix</keyword>
<comment type="caution">
    <text evidence="2">The sequence shown here is derived from an EMBL/GenBank/DDBJ whole genome shotgun (WGS) entry which is preliminary data.</text>
</comment>